<reference evidence="2 3" key="1">
    <citation type="journal article" date="2016" name="Nat. Commun.">
        <title>Thousands of microbial genomes shed light on interconnected biogeochemical processes in an aquifer system.</title>
        <authorList>
            <person name="Anantharaman K."/>
            <person name="Brown C.T."/>
            <person name="Hug L.A."/>
            <person name="Sharon I."/>
            <person name="Castelle C.J."/>
            <person name="Probst A.J."/>
            <person name="Thomas B.C."/>
            <person name="Singh A."/>
            <person name="Wilkins M.J."/>
            <person name="Karaoz U."/>
            <person name="Brodie E.L."/>
            <person name="Williams K.H."/>
            <person name="Hubbard S.S."/>
            <person name="Banfield J.F."/>
        </authorList>
    </citation>
    <scope>NUCLEOTIDE SEQUENCE [LARGE SCALE GENOMIC DNA]</scope>
</reference>
<feature type="signal peptide" evidence="1">
    <location>
        <begin position="1"/>
        <end position="23"/>
    </location>
</feature>
<organism evidence="2 3">
    <name type="scientific">Candidatus Roizmanbacteria bacterium RIFCSPLOWO2_01_FULL_37_12</name>
    <dbReference type="NCBI Taxonomy" id="1802056"/>
    <lineage>
        <taxon>Bacteria</taxon>
        <taxon>Candidatus Roizmaniibacteriota</taxon>
    </lineage>
</organism>
<proteinExistence type="predicted"/>
<name>A0A1F7IB87_9BACT</name>
<sequence>MKTLLKILVAITFYFFLCLPVSAQNVADQSAKFLRIEVNNLDAIRLAKKRLALNKLLTRYNSPLVNSIDTFLKTCDSFELDCYLLPSIAGLESGFGKFTHPGSNNPFGWGGGYILFTNWDQAIFTVGKGLRQNYLNKGAESVDEIAPIYAESKTWAPRVKNFITQFEAEEAKITAILNLNPVEL</sequence>
<comment type="caution">
    <text evidence="2">The sequence shown here is derived from an EMBL/GenBank/DDBJ whole genome shotgun (WGS) entry which is preliminary data.</text>
</comment>
<evidence type="ECO:0008006" key="4">
    <source>
        <dbReference type="Google" id="ProtNLM"/>
    </source>
</evidence>
<evidence type="ECO:0000256" key="1">
    <source>
        <dbReference type="SAM" id="SignalP"/>
    </source>
</evidence>
<evidence type="ECO:0000313" key="2">
    <source>
        <dbReference type="EMBL" id="OGK40610.1"/>
    </source>
</evidence>
<protein>
    <recommendedName>
        <fullName evidence="4">Mannosyl-glycoprotein endo-beta-N-acetylglucosamidase-like domain-containing protein</fullName>
    </recommendedName>
</protein>
<evidence type="ECO:0000313" key="3">
    <source>
        <dbReference type="Proteomes" id="UP000177698"/>
    </source>
</evidence>
<dbReference type="AlphaFoldDB" id="A0A1F7IB87"/>
<dbReference type="EMBL" id="MGAG01000023">
    <property type="protein sequence ID" value="OGK40610.1"/>
    <property type="molecule type" value="Genomic_DNA"/>
</dbReference>
<feature type="chain" id="PRO_5009529329" description="Mannosyl-glycoprotein endo-beta-N-acetylglucosamidase-like domain-containing protein" evidence="1">
    <location>
        <begin position="24"/>
        <end position="184"/>
    </location>
</feature>
<dbReference type="STRING" id="1802056.A2954_00340"/>
<dbReference type="Proteomes" id="UP000177698">
    <property type="component" value="Unassembled WGS sequence"/>
</dbReference>
<keyword evidence="1" id="KW-0732">Signal</keyword>
<gene>
    <name evidence="2" type="ORF">A2954_00340</name>
</gene>
<accession>A0A1F7IB87</accession>